<evidence type="ECO:0000256" key="4">
    <source>
        <dbReference type="ARBA" id="ARBA00022840"/>
    </source>
</evidence>
<dbReference type="PROSITE" id="PS50929">
    <property type="entry name" value="ABC_TM1F"/>
    <property type="match status" value="1"/>
</dbReference>
<dbReference type="Pfam" id="PF03412">
    <property type="entry name" value="Peptidase_C39"/>
    <property type="match status" value="1"/>
</dbReference>
<keyword evidence="4" id="KW-0067">ATP-binding</keyword>
<evidence type="ECO:0000256" key="6">
    <source>
        <dbReference type="ARBA" id="ARBA00023136"/>
    </source>
</evidence>
<evidence type="ECO:0000313" key="12">
    <source>
        <dbReference type="Proteomes" id="UP001431217"/>
    </source>
</evidence>
<dbReference type="PROSITE" id="PS50893">
    <property type="entry name" value="ABC_TRANSPORTER_2"/>
    <property type="match status" value="1"/>
</dbReference>
<dbReference type="InterPro" id="IPR036640">
    <property type="entry name" value="ABC1_TM_sf"/>
</dbReference>
<dbReference type="SUPFAM" id="SSF90123">
    <property type="entry name" value="ABC transporter transmembrane region"/>
    <property type="match status" value="1"/>
</dbReference>
<evidence type="ECO:0000256" key="3">
    <source>
        <dbReference type="ARBA" id="ARBA00022741"/>
    </source>
</evidence>
<dbReference type="InterPro" id="IPR039421">
    <property type="entry name" value="Type_1_exporter"/>
</dbReference>
<dbReference type="Gene3D" id="1.20.1560.10">
    <property type="entry name" value="ABC transporter type 1, transmembrane domain"/>
    <property type="match status" value="1"/>
</dbReference>
<keyword evidence="3" id="KW-0547">Nucleotide-binding</keyword>
<dbReference type="InterPro" id="IPR003593">
    <property type="entry name" value="AAA+_ATPase"/>
</dbReference>
<dbReference type="Gene3D" id="3.90.70.10">
    <property type="entry name" value="Cysteine proteinases"/>
    <property type="match status" value="1"/>
</dbReference>
<feature type="domain" description="ABC transmembrane type-1" evidence="9">
    <location>
        <begin position="177"/>
        <end position="458"/>
    </location>
</feature>
<accession>A0ABT0MJ60</accession>
<protein>
    <submittedName>
        <fullName evidence="11">Peptidase domain-containing ABC transporter</fullName>
    </submittedName>
</protein>
<proteinExistence type="predicted"/>
<dbReference type="SMART" id="SM00382">
    <property type="entry name" value="AAA"/>
    <property type="match status" value="1"/>
</dbReference>
<dbReference type="Gene3D" id="3.40.50.300">
    <property type="entry name" value="P-loop containing nucleotide triphosphate hydrolases"/>
    <property type="match status" value="1"/>
</dbReference>
<dbReference type="EMBL" id="JAMBEP010000001">
    <property type="protein sequence ID" value="MCL1634921.1"/>
    <property type="molecule type" value="Genomic_DNA"/>
</dbReference>
<dbReference type="InterPro" id="IPR003439">
    <property type="entry name" value="ABC_transporter-like_ATP-bd"/>
</dbReference>
<name>A0ABT0MJ60_9GAMM</name>
<evidence type="ECO:0000259" key="9">
    <source>
        <dbReference type="PROSITE" id="PS50929"/>
    </source>
</evidence>
<evidence type="ECO:0000259" key="8">
    <source>
        <dbReference type="PROSITE" id="PS50893"/>
    </source>
</evidence>
<dbReference type="RefSeq" id="WP_249473757.1">
    <property type="nucleotide sequence ID" value="NZ_JAMBEP010000001.1"/>
</dbReference>
<feature type="transmembrane region" description="Helical" evidence="7">
    <location>
        <begin position="212"/>
        <end position="233"/>
    </location>
</feature>
<dbReference type="PANTHER" id="PTHR24221:SF606">
    <property type="entry name" value="COLICIN V SECRETION-PROCESSING ATP-BINDING PROTEIN"/>
    <property type="match status" value="1"/>
</dbReference>
<dbReference type="InterPro" id="IPR011527">
    <property type="entry name" value="ABC1_TM_dom"/>
</dbReference>
<feature type="transmembrane region" description="Helical" evidence="7">
    <location>
        <begin position="286"/>
        <end position="309"/>
    </location>
</feature>
<feature type="transmembrane region" description="Helical" evidence="7">
    <location>
        <begin position="423"/>
        <end position="439"/>
    </location>
</feature>
<dbReference type="Pfam" id="PF00005">
    <property type="entry name" value="ABC_tran"/>
    <property type="match status" value="1"/>
</dbReference>
<keyword evidence="6 7" id="KW-0472">Membrane</keyword>
<feature type="domain" description="ABC transporter" evidence="8">
    <location>
        <begin position="491"/>
        <end position="722"/>
    </location>
</feature>
<gene>
    <name evidence="11" type="ORF">M2650_09800</name>
</gene>
<feature type="domain" description="Peptidase C39" evidence="10">
    <location>
        <begin position="26"/>
        <end position="145"/>
    </location>
</feature>
<dbReference type="Proteomes" id="UP001431217">
    <property type="component" value="Unassembled WGS sequence"/>
</dbReference>
<dbReference type="InterPro" id="IPR005074">
    <property type="entry name" value="Peptidase_C39"/>
</dbReference>
<dbReference type="InterPro" id="IPR027417">
    <property type="entry name" value="P-loop_NTPase"/>
</dbReference>
<evidence type="ECO:0000256" key="2">
    <source>
        <dbReference type="ARBA" id="ARBA00022692"/>
    </source>
</evidence>
<dbReference type="PANTHER" id="PTHR24221">
    <property type="entry name" value="ATP-BINDING CASSETTE SUB-FAMILY B"/>
    <property type="match status" value="1"/>
</dbReference>
<evidence type="ECO:0000256" key="5">
    <source>
        <dbReference type="ARBA" id="ARBA00022989"/>
    </source>
</evidence>
<feature type="transmembrane region" description="Helical" evidence="7">
    <location>
        <begin position="315"/>
        <end position="333"/>
    </location>
</feature>
<comment type="subcellular location">
    <subcellularLocation>
        <location evidence="1">Cell membrane</location>
        <topology evidence="1">Multi-pass membrane protein</topology>
    </subcellularLocation>
</comment>
<dbReference type="CDD" id="cd03228">
    <property type="entry name" value="ABCC_MRP_Like"/>
    <property type="match status" value="1"/>
</dbReference>
<evidence type="ECO:0000256" key="1">
    <source>
        <dbReference type="ARBA" id="ARBA00004651"/>
    </source>
</evidence>
<dbReference type="PROSITE" id="PS00211">
    <property type="entry name" value="ABC_TRANSPORTER_1"/>
    <property type="match status" value="1"/>
</dbReference>
<feature type="transmembrane region" description="Helical" evidence="7">
    <location>
        <begin position="176"/>
        <end position="197"/>
    </location>
</feature>
<dbReference type="InterPro" id="IPR017871">
    <property type="entry name" value="ABC_transporter-like_CS"/>
</dbReference>
<dbReference type="PROSITE" id="PS50990">
    <property type="entry name" value="PEPTIDASE_C39"/>
    <property type="match status" value="1"/>
</dbReference>
<feature type="transmembrane region" description="Helical" evidence="7">
    <location>
        <begin position="395"/>
        <end position="417"/>
    </location>
</feature>
<comment type="caution">
    <text evidence="11">The sequence shown here is derived from an EMBL/GenBank/DDBJ whole genome shotgun (WGS) entry which is preliminary data.</text>
</comment>
<dbReference type="Pfam" id="PF00664">
    <property type="entry name" value="ABC_membrane"/>
    <property type="match status" value="1"/>
</dbReference>
<evidence type="ECO:0000313" key="11">
    <source>
        <dbReference type="EMBL" id="MCL1634921.1"/>
    </source>
</evidence>
<keyword evidence="5 7" id="KW-1133">Transmembrane helix</keyword>
<sequence>MDAERLEREPVQLRFGWWSQTAVIRQGQQSECGLACLTMLLNFHGNSISLAELRQRLSFSGRGLTLSQLSSAADQMGLQTRALRIEPEDLRNLRLPAVVHVEGNHFVVITRVGRRTVTVLDPASGKREIAWKRFGEMFTGIALEAFPSPRFSPVGGKRPPTSLTLFGRVVGIRSSLFWIFALALALEVTVVLVPLFVQTTVDVVVANHDERLLAMIAIAYLALVVAQTLISAFRTWAIMIAGASLSIGWNSNVFRHLLHLPEQYFHNRHLGDIASRFAGIDSIQRTLSVGAVEAALDGMMAMVTIAILFVYNTQLALVVLIGLILYLCIRLLALRMLMESNIDVITASARQETTFIESARSATLIKLNGLLSVQAGRYIDRINDTQKKSVKLQSLMMVFTGAGTILFGAIKIATLYFGAKATIAGVFSAGMLVAFLAYVDQFTGRSSKLVDFFVNLKLLRIQIDRVFDITQSAPEKHLLSQFNGDPGSSELECKGLAFRYGGNDDWVIRGANLKVEEGEFVGIMGPSGSGKSTLVKILCGLLDAETGTVNIGGMDVRTLGKRRLREIVATVMQEDTLLNGTIEQNICGFSSEYSRDAIVRSATIAGVHDAIMAMPMRYETMIGDLGALISGGQKQRICLARALFRQPRILLLDEATSSLDVETEANVADGISELSVTRIVVSHRPETLARADRIYVFDRGLLHLVHDKKDGRSTSVVDTSLL</sequence>
<dbReference type="SUPFAM" id="SSF52540">
    <property type="entry name" value="P-loop containing nucleoside triphosphate hydrolases"/>
    <property type="match status" value="1"/>
</dbReference>
<organism evidence="11 12">
    <name type="scientific">Luteimonas galliterrae</name>
    <dbReference type="NCBI Taxonomy" id="2940486"/>
    <lineage>
        <taxon>Bacteria</taxon>
        <taxon>Pseudomonadati</taxon>
        <taxon>Pseudomonadota</taxon>
        <taxon>Gammaproteobacteria</taxon>
        <taxon>Lysobacterales</taxon>
        <taxon>Lysobacteraceae</taxon>
        <taxon>Luteimonas</taxon>
    </lineage>
</organism>
<keyword evidence="2 7" id="KW-0812">Transmembrane</keyword>
<evidence type="ECO:0000259" key="10">
    <source>
        <dbReference type="PROSITE" id="PS50990"/>
    </source>
</evidence>
<dbReference type="CDD" id="cd18567">
    <property type="entry name" value="ABC_6TM_CvaB_RaxB_like"/>
    <property type="match status" value="1"/>
</dbReference>
<reference evidence="11 12" key="1">
    <citation type="submission" date="2022-05" db="EMBL/GenBank/DDBJ databases">
        <title>Luteimonas sp. SX5, whole genome shotgun sequencing project.</title>
        <authorList>
            <person name="Zhao G."/>
            <person name="Shen L."/>
        </authorList>
    </citation>
    <scope>NUCLEOTIDE SEQUENCE [LARGE SCALE GENOMIC DNA]</scope>
    <source>
        <strain evidence="11 12">SX5</strain>
    </source>
</reference>
<keyword evidence="12" id="KW-1185">Reference proteome</keyword>
<evidence type="ECO:0000256" key="7">
    <source>
        <dbReference type="SAM" id="Phobius"/>
    </source>
</evidence>